<protein>
    <submittedName>
        <fullName evidence="11">Uncharacterized protein LOC111102604</fullName>
    </submittedName>
</protein>
<feature type="coiled-coil region" evidence="7">
    <location>
        <begin position="131"/>
        <end position="158"/>
    </location>
</feature>
<dbReference type="GO" id="GO:0003677">
    <property type="term" value="F:DNA binding"/>
    <property type="evidence" value="ECO:0007669"/>
    <property type="project" value="UniProtKB-UniRule"/>
</dbReference>
<evidence type="ECO:0000256" key="7">
    <source>
        <dbReference type="SAM" id="Coils"/>
    </source>
</evidence>
<reference evidence="11" key="2">
    <citation type="submission" date="2025-08" db="UniProtKB">
        <authorList>
            <consortium name="RefSeq"/>
        </authorList>
    </citation>
    <scope>IDENTIFICATION</scope>
    <source>
        <tissue evidence="11">Whole sample</tissue>
    </source>
</reference>
<dbReference type="GO" id="GO:0008270">
    <property type="term" value="F:zinc ion binding"/>
    <property type="evidence" value="ECO:0007669"/>
    <property type="project" value="UniProtKB-KW"/>
</dbReference>
<dbReference type="Pfam" id="PF05485">
    <property type="entry name" value="THAP"/>
    <property type="match status" value="1"/>
</dbReference>
<dbReference type="Proteomes" id="UP000694844">
    <property type="component" value="Chromosome 1"/>
</dbReference>
<evidence type="ECO:0000256" key="2">
    <source>
        <dbReference type="ARBA" id="ARBA00022723"/>
    </source>
</evidence>
<keyword evidence="5 6" id="KW-0238">DNA-binding</keyword>
<evidence type="ECO:0000256" key="8">
    <source>
        <dbReference type="SAM" id="MobiDB-lite"/>
    </source>
</evidence>
<keyword evidence="3 6" id="KW-0863">Zinc-finger</keyword>
<keyword evidence="2" id="KW-0479">Metal-binding</keyword>
<dbReference type="InterPro" id="IPR027806">
    <property type="entry name" value="HARBI1_dom"/>
</dbReference>
<feature type="domain" description="THAP-type" evidence="9">
    <location>
        <begin position="1"/>
        <end position="83"/>
    </location>
</feature>
<name>A0A8B8AIP8_CRAVI</name>
<feature type="region of interest" description="Disordered" evidence="8">
    <location>
        <begin position="82"/>
        <end position="102"/>
    </location>
</feature>
<keyword evidence="4" id="KW-0862">Zinc</keyword>
<dbReference type="Gene3D" id="6.20.210.20">
    <property type="entry name" value="THAP domain"/>
    <property type="match status" value="1"/>
</dbReference>
<dbReference type="PANTHER" id="PTHR23080">
    <property type="entry name" value="THAP DOMAIN PROTEIN"/>
    <property type="match status" value="1"/>
</dbReference>
<dbReference type="AlphaFoldDB" id="A0A8B8AIP8"/>
<comment type="cofactor">
    <cofactor evidence="1">
        <name>a divalent metal cation</name>
        <dbReference type="ChEBI" id="CHEBI:60240"/>
    </cofactor>
</comment>
<proteinExistence type="predicted"/>
<evidence type="ECO:0000256" key="4">
    <source>
        <dbReference type="ARBA" id="ARBA00022833"/>
    </source>
</evidence>
<evidence type="ECO:0000313" key="11">
    <source>
        <dbReference type="RefSeq" id="XP_022291131.1"/>
    </source>
</evidence>
<dbReference type="OrthoDB" id="6109478at2759"/>
<dbReference type="GeneID" id="111102604"/>
<reference evidence="10" key="1">
    <citation type="submission" date="2024-06" db="UniProtKB">
        <authorList>
            <consortium name="RefSeq"/>
        </authorList>
    </citation>
    <scope>NUCLEOTIDE SEQUENCE [LARGE SCALE GENOMIC DNA]</scope>
</reference>
<accession>A0A8B8AIP8</accession>
<dbReference type="PANTHER" id="PTHR23080:SF133">
    <property type="entry name" value="SI:CH211-262I1.5-RELATED"/>
    <property type="match status" value="1"/>
</dbReference>
<evidence type="ECO:0000259" key="9">
    <source>
        <dbReference type="PROSITE" id="PS50950"/>
    </source>
</evidence>
<dbReference type="Pfam" id="PF13613">
    <property type="entry name" value="HTH_Tnp_4"/>
    <property type="match status" value="1"/>
</dbReference>
<evidence type="ECO:0000313" key="10">
    <source>
        <dbReference type="Proteomes" id="UP000694844"/>
    </source>
</evidence>
<gene>
    <name evidence="11" type="primary">LOC111102604</name>
</gene>
<dbReference type="RefSeq" id="XP_022291131.1">
    <property type="nucleotide sequence ID" value="XM_022435423.1"/>
</dbReference>
<sequence length="466" mass="53022">MPYCFAYGCSHITGGKQHCSLFRFPIDAQKRKKWVERCRRADRDWNDNDRICSCHFLDGKKENGPTIFSFSKTLSFPEAPTRKRLKKSKEDGTAEVDEQSTSSIDHRNCFPIHDHSYYMTSDDDVEASIPAQKQISAVEKLENQIKELQEEIKNLRMRKPKMTVGDILEDSEKMLLYTSFPTDVFNVIVQILKRMAPFNYYAGWEVTCFSLEDQLLICLMKLRLNFRDLDLAVRFGTSRSTISNIINTFICALHEILFDGVLKAVGIPSQLKCKGSMPKSFADFASARIAMDATEITQDIPSNMNSQSLTYSNYKSRHTVKAVTCVAPNGALVFTSDLYPGSTSDAAIVQDCKVLDQIKPGDLILADKGFNIFDKLPSGVSLNIPPFLSNKSHFTKEEAQLCYKIGRSRIHVERANERIKNYEILNHVPAQYRHLTTKIFQLCCCLVNLQAPLLKEIADKYELLQE</sequence>
<dbReference type="Pfam" id="PF13359">
    <property type="entry name" value="DDE_Tnp_4"/>
    <property type="match status" value="1"/>
</dbReference>
<dbReference type="InterPro" id="IPR006612">
    <property type="entry name" value="THAP_Znf"/>
</dbReference>
<dbReference type="InterPro" id="IPR038441">
    <property type="entry name" value="THAP_Znf_sf"/>
</dbReference>
<keyword evidence="7" id="KW-0175">Coiled coil</keyword>
<evidence type="ECO:0000256" key="3">
    <source>
        <dbReference type="ARBA" id="ARBA00022771"/>
    </source>
</evidence>
<organism evidence="10 11">
    <name type="scientific">Crassostrea virginica</name>
    <name type="common">Eastern oyster</name>
    <dbReference type="NCBI Taxonomy" id="6565"/>
    <lineage>
        <taxon>Eukaryota</taxon>
        <taxon>Metazoa</taxon>
        <taxon>Spiralia</taxon>
        <taxon>Lophotrochozoa</taxon>
        <taxon>Mollusca</taxon>
        <taxon>Bivalvia</taxon>
        <taxon>Autobranchia</taxon>
        <taxon>Pteriomorphia</taxon>
        <taxon>Ostreida</taxon>
        <taxon>Ostreoidea</taxon>
        <taxon>Ostreidae</taxon>
        <taxon>Crassostrea</taxon>
    </lineage>
</organism>
<evidence type="ECO:0000256" key="5">
    <source>
        <dbReference type="ARBA" id="ARBA00023125"/>
    </source>
</evidence>
<keyword evidence="10" id="KW-1185">Reference proteome</keyword>
<dbReference type="InterPro" id="IPR027805">
    <property type="entry name" value="Transposase_HTH_dom"/>
</dbReference>
<dbReference type="PROSITE" id="PS50950">
    <property type="entry name" value="ZF_THAP"/>
    <property type="match status" value="1"/>
</dbReference>
<dbReference type="SMART" id="SM00980">
    <property type="entry name" value="THAP"/>
    <property type="match status" value="1"/>
</dbReference>
<evidence type="ECO:0000256" key="6">
    <source>
        <dbReference type="PROSITE-ProRule" id="PRU00309"/>
    </source>
</evidence>
<dbReference type="SMART" id="SM00692">
    <property type="entry name" value="DM3"/>
    <property type="match status" value="1"/>
</dbReference>
<dbReference type="KEGG" id="cvn:111102604"/>
<dbReference type="SUPFAM" id="SSF57716">
    <property type="entry name" value="Glucocorticoid receptor-like (DNA-binding domain)"/>
    <property type="match status" value="1"/>
</dbReference>
<evidence type="ECO:0000256" key="1">
    <source>
        <dbReference type="ARBA" id="ARBA00001968"/>
    </source>
</evidence>